<dbReference type="InterPro" id="IPR051332">
    <property type="entry name" value="Fosfomycin_Res_Enzymes"/>
</dbReference>
<accession>A0A268P3S0</accession>
<dbReference type="RefSeq" id="WP_011247638.1">
    <property type="nucleotide sequence ID" value="NZ_BOQQ01000002.1"/>
</dbReference>
<dbReference type="GO" id="GO:0046677">
    <property type="term" value="P:response to antibiotic"/>
    <property type="evidence" value="ECO:0007669"/>
    <property type="project" value="UniProtKB-UniRule"/>
</dbReference>
<dbReference type="GO" id="GO:0016765">
    <property type="term" value="F:transferase activity, transferring alkyl or aryl (other than methyl) groups"/>
    <property type="evidence" value="ECO:0007669"/>
    <property type="project" value="UniProtKB-UniRule"/>
</dbReference>
<dbReference type="NCBIfam" id="NF003152">
    <property type="entry name" value="PRK04101.1"/>
    <property type="match status" value="1"/>
</dbReference>
<gene>
    <name evidence="6" type="primary">fosB</name>
    <name evidence="7" type="ORF">CHH72_06575</name>
</gene>
<evidence type="ECO:0000313" key="7">
    <source>
        <dbReference type="EMBL" id="PAE89910.1"/>
    </source>
</evidence>
<dbReference type="Gene3D" id="3.10.180.10">
    <property type="entry name" value="2,3-Dihydroxybiphenyl 1,2-Dioxygenase, domain 1"/>
    <property type="match status" value="1"/>
</dbReference>
<comment type="function">
    <text evidence="6">Metallothiol transferase which confers resistance to fosfomycin by catalyzing the addition of a thiol cofactor to fosfomycin. L-cysteine is probably the physiological thiol donor.</text>
</comment>
<dbReference type="SMR" id="A0A268P3S0"/>
<evidence type="ECO:0000256" key="4">
    <source>
        <dbReference type="ARBA" id="ARBA00022842"/>
    </source>
</evidence>
<evidence type="ECO:0000256" key="5">
    <source>
        <dbReference type="ARBA" id="ARBA00023251"/>
    </source>
</evidence>
<dbReference type="EC" id="2.5.1.-" evidence="6"/>
<evidence type="ECO:0000313" key="8">
    <source>
        <dbReference type="Proteomes" id="UP000216207"/>
    </source>
</evidence>
<dbReference type="PANTHER" id="PTHR36113">
    <property type="entry name" value="LYASE, PUTATIVE-RELATED-RELATED"/>
    <property type="match status" value="1"/>
</dbReference>
<dbReference type="GO" id="GO:0000287">
    <property type="term" value="F:magnesium ion binding"/>
    <property type="evidence" value="ECO:0007669"/>
    <property type="project" value="UniProtKB-UniRule"/>
</dbReference>
<feature type="binding site" evidence="6">
    <location>
        <position position="66"/>
    </location>
    <ligand>
        <name>Mg(2+)</name>
        <dbReference type="ChEBI" id="CHEBI:18420"/>
    </ligand>
</feature>
<comment type="subunit">
    <text evidence="6">Homodimer.</text>
</comment>
<protein>
    <recommendedName>
        <fullName evidence="6">Metallothiol transferase FosB</fullName>
        <ecNumber evidence="6">2.5.1.-</ecNumber>
    </recommendedName>
    <alternativeName>
        <fullName evidence="6">Fosfomycin resistance protein</fullName>
    </alternativeName>
</protein>
<dbReference type="InterPro" id="IPR004360">
    <property type="entry name" value="Glyas_Fos-R_dOase_dom"/>
</dbReference>
<dbReference type="CDD" id="cd08363">
    <property type="entry name" value="FosB"/>
    <property type="match status" value="1"/>
</dbReference>
<dbReference type="HAMAP" id="MF_01512">
    <property type="entry name" value="FosB"/>
    <property type="match status" value="1"/>
</dbReference>
<keyword evidence="1 6" id="KW-0963">Cytoplasm</keyword>
<dbReference type="SUPFAM" id="SSF54593">
    <property type="entry name" value="Glyoxalase/Bleomycin resistance protein/Dihydroxybiphenyl dioxygenase"/>
    <property type="match status" value="1"/>
</dbReference>
<comment type="similarity">
    <text evidence="6">Belongs to the fosfomycin resistance protein family. FosB subfamily.</text>
</comment>
<dbReference type="InterPro" id="IPR022858">
    <property type="entry name" value="Metallothiol_Trafse_FosB"/>
</dbReference>
<evidence type="ECO:0000256" key="1">
    <source>
        <dbReference type="ARBA" id="ARBA00022490"/>
    </source>
</evidence>
<comment type="caution">
    <text evidence="7">The sequence shown here is derived from an EMBL/GenBank/DDBJ whole genome shotgun (WGS) entry which is preliminary data.</text>
</comment>
<comment type="subcellular location">
    <subcellularLocation>
        <location evidence="6">Cytoplasm</location>
    </subcellularLocation>
</comment>
<evidence type="ECO:0000256" key="3">
    <source>
        <dbReference type="ARBA" id="ARBA00022723"/>
    </source>
</evidence>
<dbReference type="GO" id="GO:0005737">
    <property type="term" value="C:cytoplasm"/>
    <property type="evidence" value="ECO:0007669"/>
    <property type="project" value="UniProtKB-SubCell"/>
</dbReference>
<proteinExistence type="inferred from homology"/>
<reference evidence="7 8" key="1">
    <citation type="submission" date="2017-07" db="EMBL/GenBank/DDBJ databases">
        <title>Isolation and whole genome analysis of endospore-forming bacteria from heroin.</title>
        <authorList>
            <person name="Kalinowski J."/>
            <person name="Ahrens B."/>
            <person name="Al-Dilaimi A."/>
            <person name="Winkler A."/>
            <person name="Wibberg D."/>
            <person name="Schleenbecker U."/>
            <person name="Ruckert C."/>
            <person name="Wolfel R."/>
            <person name="Grass G."/>
        </authorList>
    </citation>
    <scope>NUCLEOTIDE SEQUENCE [LARGE SCALE GENOMIC DNA]</scope>
    <source>
        <strain evidence="7 8">7539</strain>
    </source>
</reference>
<keyword evidence="2 6" id="KW-0808">Transferase</keyword>
<comment type="cofactor">
    <cofactor evidence="6">
        <name>Mg(2+)</name>
        <dbReference type="ChEBI" id="CHEBI:18420"/>
    </cofactor>
</comment>
<dbReference type="OMA" id="RDEKPHM"/>
<dbReference type="AlphaFoldDB" id="A0A268P3S0"/>
<keyword evidence="3 6" id="KW-0479">Metal-binding</keyword>
<dbReference type="PANTHER" id="PTHR36113:SF6">
    <property type="entry name" value="FOSFOMYCIN RESISTANCE PROTEIN FOSX"/>
    <property type="match status" value="1"/>
</dbReference>
<evidence type="ECO:0000256" key="6">
    <source>
        <dbReference type="HAMAP-Rule" id="MF_01512"/>
    </source>
</evidence>
<feature type="binding site" evidence="6">
    <location>
        <position position="116"/>
    </location>
    <ligand>
        <name>Mg(2+)</name>
        <dbReference type="ChEBI" id="CHEBI:18420"/>
    </ligand>
</feature>
<feature type="binding site" evidence="6">
    <location>
        <position position="7"/>
    </location>
    <ligand>
        <name>Mg(2+)</name>
        <dbReference type="ChEBI" id="CHEBI:18420"/>
    </ligand>
</feature>
<organism evidence="7 8">
    <name type="scientific">Shouchella clausii</name>
    <name type="common">Alkalihalobacillus clausii</name>
    <dbReference type="NCBI Taxonomy" id="79880"/>
    <lineage>
        <taxon>Bacteria</taxon>
        <taxon>Bacillati</taxon>
        <taxon>Bacillota</taxon>
        <taxon>Bacilli</taxon>
        <taxon>Bacillales</taxon>
        <taxon>Bacillaceae</taxon>
        <taxon>Shouchella</taxon>
    </lineage>
</organism>
<dbReference type="InterPro" id="IPR037523">
    <property type="entry name" value="VOC_core"/>
</dbReference>
<keyword evidence="5 6" id="KW-0046">Antibiotic resistance</keyword>
<sequence>MVNGINHMTFSVSNMDKAVSFYKHVFMEAPLVLGEKTAYFTIGGTWLALNLQPDIDRKEIRQSYTHIAFSIEESQLDAFYTRLLEAGADILPGRKRQVETEGKSIYFRDPDGHLLEVHTGTLAERLAHYEKTAPDMLVNIDEQNKK</sequence>
<dbReference type="PROSITE" id="PS51819">
    <property type="entry name" value="VOC"/>
    <property type="match status" value="1"/>
</dbReference>
<dbReference type="Pfam" id="PF00903">
    <property type="entry name" value="Glyoxalase"/>
    <property type="match status" value="1"/>
</dbReference>
<dbReference type="EMBL" id="NPCC01000006">
    <property type="protein sequence ID" value="PAE89910.1"/>
    <property type="molecule type" value="Genomic_DNA"/>
</dbReference>
<dbReference type="Proteomes" id="UP000216207">
    <property type="component" value="Unassembled WGS sequence"/>
</dbReference>
<dbReference type="InterPro" id="IPR029068">
    <property type="entry name" value="Glyas_Bleomycin-R_OHBP_Dase"/>
</dbReference>
<keyword evidence="4 6" id="KW-0460">Magnesium</keyword>
<name>A0A268P3S0_SHOCL</name>
<evidence type="ECO:0000256" key="2">
    <source>
        <dbReference type="ARBA" id="ARBA00022679"/>
    </source>
</evidence>